<protein>
    <submittedName>
        <fullName evidence="1">Uncharacterized protein</fullName>
    </submittedName>
</protein>
<organism evidence="1 2">
    <name type="scientific">Synaphobranchus kaupii</name>
    <name type="common">Kaup's arrowtooth eel</name>
    <dbReference type="NCBI Taxonomy" id="118154"/>
    <lineage>
        <taxon>Eukaryota</taxon>
        <taxon>Metazoa</taxon>
        <taxon>Chordata</taxon>
        <taxon>Craniata</taxon>
        <taxon>Vertebrata</taxon>
        <taxon>Euteleostomi</taxon>
        <taxon>Actinopterygii</taxon>
        <taxon>Neopterygii</taxon>
        <taxon>Teleostei</taxon>
        <taxon>Anguilliformes</taxon>
        <taxon>Synaphobranchidae</taxon>
        <taxon>Synaphobranchus</taxon>
    </lineage>
</organism>
<comment type="caution">
    <text evidence="1">The sequence shown here is derived from an EMBL/GenBank/DDBJ whole genome shotgun (WGS) entry which is preliminary data.</text>
</comment>
<reference evidence="1" key="1">
    <citation type="journal article" date="2023" name="Science">
        <title>Genome structures resolve the early diversification of teleost fishes.</title>
        <authorList>
            <person name="Parey E."/>
            <person name="Louis A."/>
            <person name="Montfort J."/>
            <person name="Bouchez O."/>
            <person name="Roques C."/>
            <person name="Iampietro C."/>
            <person name="Lluch J."/>
            <person name="Castinel A."/>
            <person name="Donnadieu C."/>
            <person name="Desvignes T."/>
            <person name="Floi Bucao C."/>
            <person name="Jouanno E."/>
            <person name="Wen M."/>
            <person name="Mejri S."/>
            <person name="Dirks R."/>
            <person name="Jansen H."/>
            <person name="Henkel C."/>
            <person name="Chen W.J."/>
            <person name="Zahm M."/>
            <person name="Cabau C."/>
            <person name="Klopp C."/>
            <person name="Thompson A.W."/>
            <person name="Robinson-Rechavi M."/>
            <person name="Braasch I."/>
            <person name="Lecointre G."/>
            <person name="Bobe J."/>
            <person name="Postlethwait J.H."/>
            <person name="Berthelot C."/>
            <person name="Roest Crollius H."/>
            <person name="Guiguen Y."/>
        </authorList>
    </citation>
    <scope>NUCLEOTIDE SEQUENCE</scope>
    <source>
        <strain evidence="1">WJC10195</strain>
    </source>
</reference>
<evidence type="ECO:0000313" key="2">
    <source>
        <dbReference type="Proteomes" id="UP001152622"/>
    </source>
</evidence>
<proteinExistence type="predicted"/>
<sequence>MIAQTRKLAPTHSRRPDVALVGELCPLLPVGSPRSVARFSAGPGVSALIICTDRSLSPRGCCLSAVALDHIDTAMGRRRGGGGGPGPGSSLAALLGRLMNVQDFRIFTTQANRLSLQ</sequence>
<dbReference type="EMBL" id="JAINUF010000023">
    <property type="protein sequence ID" value="KAJ8333441.1"/>
    <property type="molecule type" value="Genomic_DNA"/>
</dbReference>
<accession>A0A9Q1E754</accession>
<evidence type="ECO:0000313" key="1">
    <source>
        <dbReference type="EMBL" id="KAJ8333441.1"/>
    </source>
</evidence>
<dbReference type="Proteomes" id="UP001152622">
    <property type="component" value="Chromosome 23"/>
</dbReference>
<gene>
    <name evidence="1" type="ORF">SKAU_G00414490</name>
</gene>
<dbReference type="AlphaFoldDB" id="A0A9Q1E754"/>
<keyword evidence="2" id="KW-1185">Reference proteome</keyword>
<name>A0A9Q1E754_SYNKA</name>